<dbReference type="AlphaFoldDB" id="A0AAV4VM76"/>
<sequence>MSYIIRHMQCIQIATSSSKANRSSFQPVPWNWRVVEIRKVKSEWNVARNYSTNGIRLWTAGPIPLSPKCKWFAELGVGCDQQK</sequence>
<proteinExistence type="predicted"/>
<evidence type="ECO:0000313" key="1">
    <source>
        <dbReference type="EMBL" id="GIY71064.1"/>
    </source>
</evidence>
<evidence type="ECO:0000313" key="2">
    <source>
        <dbReference type="Proteomes" id="UP001054837"/>
    </source>
</evidence>
<organism evidence="1 2">
    <name type="scientific">Caerostris darwini</name>
    <dbReference type="NCBI Taxonomy" id="1538125"/>
    <lineage>
        <taxon>Eukaryota</taxon>
        <taxon>Metazoa</taxon>
        <taxon>Ecdysozoa</taxon>
        <taxon>Arthropoda</taxon>
        <taxon>Chelicerata</taxon>
        <taxon>Arachnida</taxon>
        <taxon>Araneae</taxon>
        <taxon>Araneomorphae</taxon>
        <taxon>Entelegynae</taxon>
        <taxon>Araneoidea</taxon>
        <taxon>Araneidae</taxon>
        <taxon>Caerostris</taxon>
    </lineage>
</organism>
<comment type="caution">
    <text evidence="1">The sequence shown here is derived from an EMBL/GenBank/DDBJ whole genome shotgun (WGS) entry which is preliminary data.</text>
</comment>
<accession>A0AAV4VM76</accession>
<gene>
    <name evidence="1" type="ORF">CDAR_248231</name>
</gene>
<dbReference type="Proteomes" id="UP001054837">
    <property type="component" value="Unassembled WGS sequence"/>
</dbReference>
<dbReference type="EMBL" id="BPLQ01013284">
    <property type="protein sequence ID" value="GIY71064.1"/>
    <property type="molecule type" value="Genomic_DNA"/>
</dbReference>
<keyword evidence="2" id="KW-1185">Reference proteome</keyword>
<protein>
    <submittedName>
        <fullName evidence="1">Uncharacterized protein</fullName>
    </submittedName>
</protein>
<name>A0AAV4VM76_9ARAC</name>
<reference evidence="1 2" key="1">
    <citation type="submission" date="2021-06" db="EMBL/GenBank/DDBJ databases">
        <title>Caerostris darwini draft genome.</title>
        <authorList>
            <person name="Kono N."/>
            <person name="Arakawa K."/>
        </authorList>
    </citation>
    <scope>NUCLEOTIDE SEQUENCE [LARGE SCALE GENOMIC DNA]</scope>
</reference>